<reference evidence="19 20" key="1">
    <citation type="journal article" date="2021" name="J. Hered.">
        <title>A chromosome-level genome assembly of the parasitoid wasp, Cotesia glomerata (Hymenoptera: Braconidae).</title>
        <authorList>
            <person name="Pinto B.J."/>
            <person name="Weis J.J."/>
            <person name="Gamble T."/>
            <person name="Ode P.J."/>
            <person name="Paul R."/>
            <person name="Zaspel J.M."/>
        </authorList>
    </citation>
    <scope>NUCLEOTIDE SEQUENCE [LARGE SCALE GENOMIC DNA]</scope>
    <source>
        <strain evidence="19">CgM1</strain>
    </source>
</reference>
<keyword evidence="20" id="KW-1185">Reference proteome</keyword>
<dbReference type="Proteomes" id="UP000826195">
    <property type="component" value="Unassembled WGS sequence"/>
</dbReference>
<dbReference type="InterPro" id="IPR027417">
    <property type="entry name" value="P-loop_NTPase"/>
</dbReference>
<dbReference type="CDD" id="cd06532">
    <property type="entry name" value="Glyco_transf_25"/>
    <property type="match status" value="1"/>
</dbReference>
<evidence type="ECO:0000256" key="11">
    <source>
        <dbReference type="ARBA" id="ARBA00023128"/>
    </source>
</evidence>
<comment type="catalytic activity">
    <reaction evidence="16">
        <text>ATP + H2O = ADP + phosphate + H(+)</text>
        <dbReference type="Rhea" id="RHEA:13065"/>
        <dbReference type="ChEBI" id="CHEBI:15377"/>
        <dbReference type="ChEBI" id="CHEBI:15378"/>
        <dbReference type="ChEBI" id="CHEBI:30616"/>
        <dbReference type="ChEBI" id="CHEBI:43474"/>
        <dbReference type="ChEBI" id="CHEBI:456216"/>
        <dbReference type="EC" id="5.6.2.3"/>
    </reaction>
</comment>
<evidence type="ECO:0000313" key="20">
    <source>
        <dbReference type="Proteomes" id="UP000826195"/>
    </source>
</evidence>
<dbReference type="EC" id="5.6.2.3" evidence="15"/>
<dbReference type="InterPro" id="IPR027032">
    <property type="entry name" value="Twinkle-like"/>
</dbReference>
<evidence type="ECO:0000256" key="9">
    <source>
        <dbReference type="ARBA" id="ARBA00022946"/>
    </source>
</evidence>
<evidence type="ECO:0000256" key="4">
    <source>
        <dbReference type="ARBA" id="ARBA00022741"/>
    </source>
</evidence>
<keyword evidence="7" id="KW-0347">Helicase</keyword>
<comment type="subcellular location">
    <subcellularLocation>
        <location evidence="2">Mitochondrion inner membrane</location>
        <topology evidence="2">Peripheral membrane protein</topology>
    </subcellularLocation>
    <subcellularLocation>
        <location evidence="1">Mitochondrion matrix</location>
        <location evidence="1">Mitochondrion nucleoid</location>
    </subcellularLocation>
</comment>
<feature type="domain" description="SF4 helicase" evidence="18">
    <location>
        <begin position="354"/>
        <end position="607"/>
    </location>
</feature>
<dbReference type="EMBL" id="JAHXZJ010002982">
    <property type="protein sequence ID" value="KAH0535330.1"/>
    <property type="molecule type" value="Genomic_DNA"/>
</dbReference>
<evidence type="ECO:0000256" key="17">
    <source>
        <dbReference type="ARBA" id="ARBA00075597"/>
    </source>
</evidence>
<dbReference type="InterPro" id="IPR034154">
    <property type="entry name" value="TOPRIM_DnaG/twinkle"/>
</dbReference>
<dbReference type="Gene3D" id="3.40.1360.10">
    <property type="match status" value="1"/>
</dbReference>
<dbReference type="GO" id="GO:0006264">
    <property type="term" value="P:mitochondrial DNA replication"/>
    <property type="evidence" value="ECO:0007669"/>
    <property type="project" value="TreeGrafter"/>
</dbReference>
<dbReference type="InterPro" id="IPR007694">
    <property type="entry name" value="DNA_helicase_DnaB-like_C"/>
</dbReference>
<keyword evidence="12" id="KW-0472">Membrane</keyword>
<keyword evidence="13" id="KW-0413">Isomerase</keyword>
<dbReference type="PROSITE" id="PS51199">
    <property type="entry name" value="SF4_HELICASE"/>
    <property type="match status" value="1"/>
</dbReference>
<organism evidence="19 20">
    <name type="scientific">Cotesia glomerata</name>
    <name type="common">Lepidopteran parasitic wasp</name>
    <name type="synonym">Apanteles glomeratus</name>
    <dbReference type="NCBI Taxonomy" id="32391"/>
    <lineage>
        <taxon>Eukaryota</taxon>
        <taxon>Metazoa</taxon>
        <taxon>Ecdysozoa</taxon>
        <taxon>Arthropoda</taxon>
        <taxon>Hexapoda</taxon>
        <taxon>Insecta</taxon>
        <taxon>Pterygota</taxon>
        <taxon>Neoptera</taxon>
        <taxon>Endopterygota</taxon>
        <taxon>Hymenoptera</taxon>
        <taxon>Apocrita</taxon>
        <taxon>Ichneumonoidea</taxon>
        <taxon>Braconidae</taxon>
        <taxon>Microgastrinae</taxon>
        <taxon>Cotesia</taxon>
    </lineage>
</organism>
<evidence type="ECO:0000256" key="10">
    <source>
        <dbReference type="ARBA" id="ARBA00023121"/>
    </source>
</evidence>
<dbReference type="SUPFAM" id="SSF53448">
    <property type="entry name" value="Nucleotide-diphospho-sugar transferases"/>
    <property type="match status" value="1"/>
</dbReference>
<evidence type="ECO:0000256" key="6">
    <source>
        <dbReference type="ARBA" id="ARBA00022801"/>
    </source>
</evidence>
<dbReference type="InterPro" id="IPR002654">
    <property type="entry name" value="Glyco_trans_25"/>
</dbReference>
<dbReference type="Pfam" id="PF13481">
    <property type="entry name" value="AAA_25"/>
    <property type="match status" value="1"/>
</dbReference>
<evidence type="ECO:0000256" key="15">
    <source>
        <dbReference type="ARBA" id="ARBA00044969"/>
    </source>
</evidence>
<dbReference type="AlphaFoldDB" id="A0AAV7HTW1"/>
<evidence type="ECO:0000256" key="8">
    <source>
        <dbReference type="ARBA" id="ARBA00022840"/>
    </source>
</evidence>
<comment type="similarity">
    <text evidence="3">Belongs to the glycosyltransferase 25 family.</text>
</comment>
<evidence type="ECO:0000256" key="14">
    <source>
        <dbReference type="ARBA" id="ARBA00023271"/>
    </source>
</evidence>
<keyword evidence="10" id="KW-0446">Lipid-binding</keyword>
<evidence type="ECO:0000256" key="2">
    <source>
        <dbReference type="ARBA" id="ARBA00004637"/>
    </source>
</evidence>
<protein>
    <recommendedName>
        <fullName evidence="15">DNA 5'-3' helicase</fullName>
        <ecNumber evidence="15">5.6.2.3</ecNumber>
    </recommendedName>
    <alternativeName>
        <fullName evidence="17">Twinkle protein, mitochondrial</fullName>
    </alternativeName>
</protein>
<dbReference type="CDD" id="cd01029">
    <property type="entry name" value="TOPRIM_primases"/>
    <property type="match status" value="1"/>
</dbReference>
<dbReference type="SUPFAM" id="SSF52540">
    <property type="entry name" value="P-loop containing nucleoside triphosphate hydrolases"/>
    <property type="match status" value="1"/>
</dbReference>
<keyword evidence="4" id="KW-0547">Nucleotide-binding</keyword>
<dbReference type="FunFam" id="3.40.50.300:FF:000845">
    <property type="entry name" value="Mitochondrial helicase twinkle"/>
    <property type="match status" value="1"/>
</dbReference>
<proteinExistence type="inferred from homology"/>
<dbReference type="Pfam" id="PF01755">
    <property type="entry name" value="Glyco_transf_25"/>
    <property type="match status" value="1"/>
</dbReference>
<keyword evidence="8" id="KW-0067">ATP-binding</keyword>
<evidence type="ECO:0000256" key="12">
    <source>
        <dbReference type="ARBA" id="ARBA00023136"/>
    </source>
</evidence>
<comment type="caution">
    <text evidence="19">The sequence shown here is derived from an EMBL/GenBank/DDBJ whole genome shotgun (WGS) entry which is preliminary data.</text>
</comment>
<keyword evidence="11" id="KW-0496">Mitochondrion</keyword>
<dbReference type="PANTHER" id="PTHR12873:SF0">
    <property type="entry name" value="TWINKLE MTDNA HELICASE"/>
    <property type="match status" value="1"/>
</dbReference>
<keyword evidence="9" id="KW-0809">Transit peptide</keyword>
<evidence type="ECO:0000256" key="13">
    <source>
        <dbReference type="ARBA" id="ARBA00023235"/>
    </source>
</evidence>
<evidence type="ECO:0000256" key="7">
    <source>
        <dbReference type="ARBA" id="ARBA00022806"/>
    </source>
</evidence>
<evidence type="ECO:0000259" key="18">
    <source>
        <dbReference type="PROSITE" id="PS51199"/>
    </source>
</evidence>
<dbReference type="GO" id="GO:0043139">
    <property type="term" value="F:5'-3' DNA helicase activity"/>
    <property type="evidence" value="ECO:0007669"/>
    <property type="project" value="UniProtKB-EC"/>
</dbReference>
<dbReference type="GO" id="GO:0042645">
    <property type="term" value="C:mitochondrial nucleoid"/>
    <property type="evidence" value="ECO:0007669"/>
    <property type="project" value="UniProtKB-SubCell"/>
</dbReference>
<accession>A0AAV7HTW1</accession>
<name>A0AAV7HTW1_COTGL</name>
<dbReference type="InterPro" id="IPR029044">
    <property type="entry name" value="Nucleotide-diphossugar_trans"/>
</dbReference>
<dbReference type="GO" id="GO:0008289">
    <property type="term" value="F:lipid binding"/>
    <property type="evidence" value="ECO:0007669"/>
    <property type="project" value="UniProtKB-KW"/>
</dbReference>
<evidence type="ECO:0000256" key="16">
    <source>
        <dbReference type="ARBA" id="ARBA00048954"/>
    </source>
</evidence>
<keyword evidence="5" id="KW-0999">Mitochondrion inner membrane</keyword>
<keyword evidence="14" id="KW-1135">Mitochondrion nucleoid</keyword>
<dbReference type="Gene3D" id="3.90.550.10">
    <property type="entry name" value="Spore Coat Polysaccharide Biosynthesis Protein SpsA, Chain A"/>
    <property type="match status" value="1"/>
</dbReference>
<evidence type="ECO:0000256" key="5">
    <source>
        <dbReference type="ARBA" id="ARBA00022792"/>
    </source>
</evidence>
<gene>
    <name evidence="19" type="ORF">KQX54_015922</name>
</gene>
<dbReference type="GO" id="GO:0005743">
    <property type="term" value="C:mitochondrial inner membrane"/>
    <property type="evidence" value="ECO:0007669"/>
    <property type="project" value="UniProtKB-SubCell"/>
</dbReference>
<dbReference type="GO" id="GO:0016787">
    <property type="term" value="F:hydrolase activity"/>
    <property type="evidence" value="ECO:0007669"/>
    <property type="project" value="UniProtKB-KW"/>
</dbReference>
<dbReference type="PANTHER" id="PTHR12873">
    <property type="entry name" value="T7-LIKE MITOCHONDRIAL DNA HELICASE"/>
    <property type="match status" value="1"/>
</dbReference>
<sequence length="1148" mass="132466">MMVFKITLQLFINRRRKLKFDWIKTRGFHKVADEVPATSLVQIRKVFRLKNVPIQEGHACIAINCPICKPKKASEFNVFVNKATGYFMCQSCRHTGTWDNLIQFLDSKKPEDFKKLKDSLCIEDDFTDKWNAVQSNSQSFVNISEEDCRDILSKYKLPSVSKGQMEQLDCHYDKSSSTLYFPLIGVGNRVSGFKSLSADPVITETTIPRMDAHGLIIYKEKKMKNDSTVVIVPSIEDLLALIAEKSANVVICLPYNLQHMPLQILPLMESYKKLILWFGNDAASWDSARHYSKKLNEKRCFFVRPTNQQPRPKIAALEGYNLKNIIAEAQPIWHKSITTFNTLREDVLSDLQNIDKVQGVKWTRFPTLNRVLKGHRRGEFTVLTGPTGCGKTTFMSEYSLDLAMQGVNTLWGSFEIRNARLARTMLQQMAGVPLDDNIQSFDTFADEFEKLAIYFMTFHGQQSIDVVMEAVEHATYVHDIAHVIIDNVQFMMGMSEQSKHVDRYWRQDMIVSQFRSFATKSNCHVTLVIHPRKERVEEELTTASIFGGAKASQEADNVLIIQDKRLISVRGKKYLQIAKNRYSGDLGIMNLEFDLFSFFGLISNEVIKKPTILIGILVRNKAHTLPYFLSLLQDLEYPKDRISLWIRSDNNVDNSIEILNVWLNEELSNYHLVNVVLDEKSTGIEDEEDIADWSSNRFTHVINLREELFNYGRKIWADYLFILDADVFLTNPKTLDLLVAKNKTVASPMLKSDGMYSNFWAGMTSEYYYMRTEQYTPILNRENPDCHEVPMIHSAVLTDLRRQSSDYLTYKSEKLENYDGPQDDIITFARSANLSSTPLYVCNDEIYGYVMVPLESQDTLEHDYQQLTNLKLEILSLQAELPLSQSMKKFITYPKKDKLGLDHIYMINLRRRPERRVRMHRCFDELGIEAETVDAVDGKQLNESVLINSGVKMMPEYADPYHKRPMKMGEIGCFLSHFNIWNDVIDNNYEKVMVLEDDVRFEPFFRNKVNFIMKELDRLKINWDLVYLGRKRMQERGEEYVDGSDYLVYAGYSYWTLGYILSGSGAKKLLEAKPLDSLVPVDEFLPILFDKHPRVNWKGHFPKRDLVALSAAPLIIYPTHYTGENGYISDTENSIIIAANQGALKTEL</sequence>
<evidence type="ECO:0000256" key="1">
    <source>
        <dbReference type="ARBA" id="ARBA00004436"/>
    </source>
</evidence>
<keyword evidence="6" id="KW-0378">Hydrolase</keyword>
<dbReference type="CDD" id="cd01122">
    <property type="entry name" value="Twinkle_C"/>
    <property type="match status" value="1"/>
</dbReference>
<dbReference type="GO" id="GO:0005524">
    <property type="term" value="F:ATP binding"/>
    <property type="evidence" value="ECO:0007669"/>
    <property type="project" value="UniProtKB-KW"/>
</dbReference>
<dbReference type="Gene3D" id="3.40.50.300">
    <property type="entry name" value="P-loop containing nucleotide triphosphate hydrolases"/>
    <property type="match status" value="1"/>
</dbReference>
<evidence type="ECO:0000256" key="3">
    <source>
        <dbReference type="ARBA" id="ARBA00006721"/>
    </source>
</evidence>
<dbReference type="GO" id="GO:0003697">
    <property type="term" value="F:single-stranded DNA binding"/>
    <property type="evidence" value="ECO:0007669"/>
    <property type="project" value="InterPro"/>
</dbReference>
<evidence type="ECO:0000313" key="19">
    <source>
        <dbReference type="EMBL" id="KAH0535330.1"/>
    </source>
</evidence>